<evidence type="ECO:0000313" key="3">
    <source>
        <dbReference type="Proteomes" id="UP001642483"/>
    </source>
</evidence>
<accession>A0ABP0FRE7</accession>
<feature type="chain" id="PRO_5046380691" evidence="1">
    <location>
        <begin position="30"/>
        <end position="156"/>
    </location>
</feature>
<feature type="signal peptide" evidence="1">
    <location>
        <begin position="1"/>
        <end position="29"/>
    </location>
</feature>
<keyword evidence="1" id="KW-0732">Signal</keyword>
<reference evidence="2 3" key="1">
    <citation type="submission" date="2024-02" db="EMBL/GenBank/DDBJ databases">
        <authorList>
            <person name="Daric V."/>
            <person name="Darras S."/>
        </authorList>
    </citation>
    <scope>NUCLEOTIDE SEQUENCE [LARGE SCALE GENOMIC DNA]</scope>
</reference>
<organism evidence="2 3">
    <name type="scientific">Clavelina lepadiformis</name>
    <name type="common">Light-bulb sea squirt</name>
    <name type="synonym">Ascidia lepadiformis</name>
    <dbReference type="NCBI Taxonomy" id="159417"/>
    <lineage>
        <taxon>Eukaryota</taxon>
        <taxon>Metazoa</taxon>
        <taxon>Chordata</taxon>
        <taxon>Tunicata</taxon>
        <taxon>Ascidiacea</taxon>
        <taxon>Aplousobranchia</taxon>
        <taxon>Clavelinidae</taxon>
        <taxon>Clavelina</taxon>
    </lineage>
</organism>
<sequence>MKIFYVIKWILRSFLFLLLLDLVVEPAVMAPNQKGNQDCTKLSEQRFLPETSPALNVEEENHAPKLNQISRKRVKRGLHDRVPAAFCRKKFYINKCKCSSTSTRPVDAGYYEREYCKNIWINQTCLVELNRRCEKKYRTGRLAYCTNYAEKVNFGC</sequence>
<dbReference type="EMBL" id="CAWYQH010000090">
    <property type="protein sequence ID" value="CAK8682193.1"/>
    <property type="molecule type" value="Genomic_DNA"/>
</dbReference>
<keyword evidence="3" id="KW-1185">Reference proteome</keyword>
<comment type="caution">
    <text evidence="2">The sequence shown here is derived from an EMBL/GenBank/DDBJ whole genome shotgun (WGS) entry which is preliminary data.</text>
</comment>
<evidence type="ECO:0000256" key="1">
    <source>
        <dbReference type="SAM" id="SignalP"/>
    </source>
</evidence>
<name>A0ABP0FRE7_CLALP</name>
<dbReference type="Proteomes" id="UP001642483">
    <property type="component" value="Unassembled WGS sequence"/>
</dbReference>
<evidence type="ECO:0000313" key="2">
    <source>
        <dbReference type="EMBL" id="CAK8682193.1"/>
    </source>
</evidence>
<gene>
    <name evidence="2" type="ORF">CVLEPA_LOCUS12877</name>
</gene>
<protein>
    <submittedName>
        <fullName evidence="2">Uncharacterized protein</fullName>
    </submittedName>
</protein>
<proteinExistence type="predicted"/>